<dbReference type="PANTHER" id="PTHR43775">
    <property type="entry name" value="FATTY ACID SYNTHASE"/>
    <property type="match status" value="1"/>
</dbReference>
<keyword evidence="3" id="KW-0808">Transferase</keyword>
<dbReference type="SMART" id="SM00822">
    <property type="entry name" value="PKS_KR"/>
    <property type="match status" value="1"/>
</dbReference>
<dbReference type="InterPro" id="IPR001031">
    <property type="entry name" value="Thioesterase"/>
</dbReference>
<dbReference type="InterPro" id="IPR013968">
    <property type="entry name" value="PKS_KR"/>
</dbReference>
<dbReference type="Pfam" id="PF22953">
    <property type="entry name" value="SpnB_Rossmann"/>
    <property type="match status" value="1"/>
</dbReference>
<evidence type="ECO:0000313" key="9">
    <source>
        <dbReference type="Proteomes" id="UP000812013"/>
    </source>
</evidence>
<keyword evidence="2" id="KW-0597">Phosphoprotein</keyword>
<dbReference type="InterPro" id="IPR036736">
    <property type="entry name" value="ACP-like_sf"/>
</dbReference>
<evidence type="ECO:0000259" key="7">
    <source>
        <dbReference type="PROSITE" id="PS52019"/>
    </source>
</evidence>
<evidence type="ECO:0000256" key="3">
    <source>
        <dbReference type="ARBA" id="ARBA00022679"/>
    </source>
</evidence>
<evidence type="ECO:0000256" key="2">
    <source>
        <dbReference type="ARBA" id="ARBA00022553"/>
    </source>
</evidence>
<evidence type="ECO:0000256" key="1">
    <source>
        <dbReference type="ARBA" id="ARBA00022450"/>
    </source>
</evidence>
<feature type="non-terminal residue" evidence="8">
    <location>
        <position position="1"/>
    </location>
</feature>
<dbReference type="Proteomes" id="UP000812013">
    <property type="component" value="Unassembled WGS sequence"/>
</dbReference>
<keyword evidence="9" id="KW-1185">Reference proteome</keyword>
<keyword evidence="1" id="KW-0596">Phosphopantetheine</keyword>
<dbReference type="SMART" id="SM01294">
    <property type="entry name" value="PKS_PP_betabranch"/>
    <property type="match status" value="1"/>
</dbReference>
<dbReference type="SUPFAM" id="SSF51735">
    <property type="entry name" value="NAD(P)-binding Rossmann-fold domains"/>
    <property type="match status" value="2"/>
</dbReference>
<proteinExistence type="predicted"/>
<dbReference type="Gene3D" id="3.40.50.1820">
    <property type="entry name" value="alpha/beta hydrolase"/>
    <property type="match status" value="1"/>
</dbReference>
<dbReference type="InterPro" id="IPR020802">
    <property type="entry name" value="TesA-like"/>
</dbReference>
<dbReference type="InterPro" id="IPR020807">
    <property type="entry name" value="PKS_DH"/>
</dbReference>
<dbReference type="PANTHER" id="PTHR43775:SF51">
    <property type="entry name" value="INACTIVE PHENOLPHTHIOCEROL SYNTHESIS POLYKETIDE SYNTHASE TYPE I PKS1-RELATED"/>
    <property type="match status" value="1"/>
</dbReference>
<dbReference type="Pfam" id="PF08659">
    <property type="entry name" value="KR"/>
    <property type="match status" value="1"/>
</dbReference>
<name>A0ABS6ZDB5_9ACTN</name>
<dbReference type="Gene3D" id="3.40.50.720">
    <property type="entry name" value="NAD(P)-binding Rossmann-like Domain"/>
    <property type="match status" value="1"/>
</dbReference>
<feature type="domain" description="PKS/mFAS DH" evidence="7">
    <location>
        <begin position="1"/>
        <end position="267"/>
    </location>
</feature>
<dbReference type="PROSITE" id="PS00012">
    <property type="entry name" value="PHOSPHOPANTETHEINE"/>
    <property type="match status" value="1"/>
</dbReference>
<dbReference type="InterPro" id="IPR009081">
    <property type="entry name" value="PP-bd_ACP"/>
</dbReference>
<feature type="active site" description="Proton acceptor; for dehydratase activity" evidence="5">
    <location>
        <position position="20"/>
    </location>
</feature>
<dbReference type="PROSITE" id="PS52019">
    <property type="entry name" value="PKS_MFAS_DH"/>
    <property type="match status" value="1"/>
</dbReference>
<dbReference type="SMART" id="SM00823">
    <property type="entry name" value="PKS_PP"/>
    <property type="match status" value="1"/>
</dbReference>
<reference evidence="8 9" key="1">
    <citation type="submission" date="2019-12" db="EMBL/GenBank/DDBJ databases">
        <title>Genome sequence of Streptomyces bambusae.</title>
        <authorList>
            <person name="Bansal K."/>
            <person name="Choksket S."/>
            <person name="Korpole S."/>
            <person name="Patil P.B."/>
        </authorList>
    </citation>
    <scope>NUCLEOTIDE SEQUENCE [LARGE SCALE GENOMIC DNA]</scope>
    <source>
        <strain evidence="8 9">SK60</strain>
    </source>
</reference>
<dbReference type="InterPro" id="IPR049551">
    <property type="entry name" value="PKS_DH_C"/>
</dbReference>
<comment type="caution">
    <text evidence="8">The sequence shown here is derived from an EMBL/GenBank/DDBJ whole genome shotgun (WGS) entry which is preliminary data.</text>
</comment>
<dbReference type="Pfam" id="PF14765">
    <property type="entry name" value="PS-DH"/>
    <property type="match status" value="1"/>
</dbReference>
<dbReference type="PROSITE" id="PS50075">
    <property type="entry name" value="CARRIER"/>
    <property type="match status" value="1"/>
</dbReference>
<dbReference type="RefSeq" id="WP_219670638.1">
    <property type="nucleotide sequence ID" value="NZ_WTFF01000292.1"/>
</dbReference>
<dbReference type="InterPro" id="IPR029058">
    <property type="entry name" value="AB_hydrolase_fold"/>
</dbReference>
<dbReference type="SMART" id="SM00824">
    <property type="entry name" value="PKS_TE"/>
    <property type="match status" value="1"/>
</dbReference>
<dbReference type="InterPro" id="IPR050091">
    <property type="entry name" value="PKS_NRPS_Biosynth_Enz"/>
</dbReference>
<feature type="domain" description="Carrier" evidence="6">
    <location>
        <begin position="678"/>
        <end position="753"/>
    </location>
</feature>
<evidence type="ECO:0000256" key="5">
    <source>
        <dbReference type="PROSITE-ProRule" id="PRU01363"/>
    </source>
</evidence>
<protein>
    <submittedName>
        <fullName evidence="8">SDR family NAD(P)-dependent oxidoreductase</fullName>
    </submittedName>
</protein>
<gene>
    <name evidence="8" type="ORF">GPJ59_28760</name>
</gene>
<organism evidence="8 9">
    <name type="scientific">Streptomyces bambusae</name>
    <dbReference type="NCBI Taxonomy" id="1550616"/>
    <lineage>
        <taxon>Bacteria</taxon>
        <taxon>Bacillati</taxon>
        <taxon>Actinomycetota</taxon>
        <taxon>Actinomycetes</taxon>
        <taxon>Kitasatosporales</taxon>
        <taxon>Streptomycetaceae</taxon>
        <taxon>Streptomyces</taxon>
    </lineage>
</organism>
<dbReference type="InterPro" id="IPR042104">
    <property type="entry name" value="PKS_dehydratase_sf"/>
</dbReference>
<accession>A0ABS6ZDB5</accession>
<evidence type="ECO:0000313" key="8">
    <source>
        <dbReference type="EMBL" id="MBW5485757.1"/>
    </source>
</evidence>
<keyword evidence="4" id="KW-0511">Multifunctional enzyme</keyword>
<dbReference type="SUPFAM" id="SSF53474">
    <property type="entry name" value="alpha/beta-Hydrolases"/>
    <property type="match status" value="1"/>
</dbReference>
<dbReference type="InterPro" id="IPR049900">
    <property type="entry name" value="PKS_mFAS_DH"/>
</dbReference>
<dbReference type="Pfam" id="PF00550">
    <property type="entry name" value="PP-binding"/>
    <property type="match status" value="1"/>
</dbReference>
<dbReference type="CDD" id="cd08956">
    <property type="entry name" value="KR_3_FAS_SDR_x"/>
    <property type="match status" value="1"/>
</dbReference>
<sequence>GEVVFTGRLSVSGVSWLGDHAVAGSVLLPGTAFVELGVRAGDEVGCGRLEELTLEAPLVLAGRGGAQVQLSVGPADDDGTRPLTVHARPAHDTEGPWTRHASGRLAPAPAGRPAGPEPIPGGVWPPAGAEPVDLSGFYDGMADAGLDYGPAFRGLRVAWRLGDEVFAEVALEAGDVADAGRFGLHPALLDAALHAAGLGTLLGGPGVRLPFSWNGVELHAAGAAALRVRLRRVGTDTIDLTATDATGRPVLTAEALSLRPLAGGVAAGAVGDALFRLDWVPAPVGGEAVAAGRVVEVDTSAGVRCALDVVLGAVQKHIADEDAERLVVVTRGAVGAGAADLAGAAVWGLVRSAQSEHPGRIALLDLPVGEDADAYVASAEPQVVVRGGAARVPRLVRAVSPSEPAPALSFAAGGTVLVTGGTGTLGRAVARHLVAVHGVRHLLLLSRSGGGEDLVAELAEAGAQVRVVACDVADREALAAVLESIPAEHPLTGVIHTAGVLDDGVVESLTAERLDKVLRPKVDAAWNLHELTRGSDLSAFVLFSSASGLLGAPGQGNYAAANACLDALAQYRRDLGLPGLSLAWGLWAERSGMTGALGEGDVERISRGGVAALTTEEGLALLDAAPTHDQALLVPVRLELPALRARARHEDLPPLLHGLVAPRRDRAAATGPAPQVTEDPLTLVLAHTAAVLGHASADRIEADRKFLELGFDSLTSVRLRNSLGTATGLRLPATAVFDHPTPAALAEHLEGELAAGRTVRPAEPEPAAAQPIAELYRRACADGKIHEGTALLVAAAALRPAFDDPAYAGPDPVSLAEGPHGPALICLPSVTALSSPHQFARFAAPFRGHRDVSVLPLPGYTDGEALPGTAEALVGHLAGAALRRAGGAPFALAGYSSGGWLAHAVARHLERCGTPPAGLVLLDTFLPEDAALPAFRSGMTDAMFERENDLGWMTDTRLTAMGGYLRLFHNWRPDPMAVPTLLVGADRSLVPDAAHRASWPLAHTAVDVPGDHFTMMEDDAHSAARAVAHWLGTTLS</sequence>
<dbReference type="EMBL" id="WTFF01000292">
    <property type="protein sequence ID" value="MBW5485757.1"/>
    <property type="molecule type" value="Genomic_DNA"/>
</dbReference>
<dbReference type="Gene3D" id="3.10.129.110">
    <property type="entry name" value="Polyketide synthase dehydratase"/>
    <property type="match status" value="1"/>
</dbReference>
<feature type="region of interest" description="N-terminal hotdog fold" evidence="5">
    <location>
        <begin position="1"/>
        <end position="112"/>
    </location>
</feature>
<feature type="active site" description="Proton donor; for dehydratase activity" evidence="5">
    <location>
        <position position="190"/>
    </location>
</feature>
<feature type="region of interest" description="C-terminal hotdog fold" evidence="5">
    <location>
        <begin position="129"/>
        <end position="267"/>
    </location>
</feature>
<dbReference type="InterPro" id="IPR055123">
    <property type="entry name" value="SpnB-like_Rossmann"/>
</dbReference>
<dbReference type="InterPro" id="IPR049552">
    <property type="entry name" value="PKS_DH_N"/>
</dbReference>
<dbReference type="Pfam" id="PF00975">
    <property type="entry name" value="Thioesterase"/>
    <property type="match status" value="1"/>
</dbReference>
<dbReference type="InterPro" id="IPR006162">
    <property type="entry name" value="Ppantetheine_attach_site"/>
</dbReference>
<dbReference type="Pfam" id="PF21089">
    <property type="entry name" value="PKS_DH_N"/>
    <property type="match status" value="1"/>
</dbReference>
<evidence type="ECO:0000259" key="6">
    <source>
        <dbReference type="PROSITE" id="PS50075"/>
    </source>
</evidence>
<dbReference type="InterPro" id="IPR057326">
    <property type="entry name" value="KR_dom"/>
</dbReference>
<dbReference type="InterPro" id="IPR036291">
    <property type="entry name" value="NAD(P)-bd_dom_sf"/>
</dbReference>
<dbReference type="SUPFAM" id="SSF47336">
    <property type="entry name" value="ACP-like"/>
    <property type="match status" value="1"/>
</dbReference>
<dbReference type="Gene3D" id="1.10.1200.10">
    <property type="entry name" value="ACP-like"/>
    <property type="match status" value="1"/>
</dbReference>
<dbReference type="InterPro" id="IPR020806">
    <property type="entry name" value="PKS_PP-bd"/>
</dbReference>
<dbReference type="SMART" id="SM00826">
    <property type="entry name" value="PKS_DH"/>
    <property type="match status" value="1"/>
</dbReference>
<evidence type="ECO:0000256" key="4">
    <source>
        <dbReference type="ARBA" id="ARBA00023268"/>
    </source>
</evidence>